<organism evidence="1 2">
    <name type="scientific">Synaphobranchus kaupii</name>
    <name type="common">Kaup's arrowtooth eel</name>
    <dbReference type="NCBI Taxonomy" id="118154"/>
    <lineage>
        <taxon>Eukaryota</taxon>
        <taxon>Metazoa</taxon>
        <taxon>Chordata</taxon>
        <taxon>Craniata</taxon>
        <taxon>Vertebrata</taxon>
        <taxon>Euteleostomi</taxon>
        <taxon>Actinopterygii</taxon>
        <taxon>Neopterygii</taxon>
        <taxon>Teleostei</taxon>
        <taxon>Anguilliformes</taxon>
        <taxon>Synaphobranchidae</taxon>
        <taxon>Synaphobranchus</taxon>
    </lineage>
</organism>
<sequence>VWGSSLRPVSLSPQETSWDLLQSSLSRREFRAVRIFPRDVCSSEQCHTEQVIGPVQNCLAPPETTDLQQTAQAQDWTRAKFLHHVSICRCNAGPGWVDNASPSRISSETTPSTQIKSWRCHVALSTIS</sequence>
<dbReference type="EMBL" id="JAINUF010000006">
    <property type="protein sequence ID" value="KAJ8356307.1"/>
    <property type="molecule type" value="Genomic_DNA"/>
</dbReference>
<accession>A0A9Q1FDN6</accession>
<proteinExistence type="predicted"/>
<dbReference type="Proteomes" id="UP001152622">
    <property type="component" value="Chromosome 6"/>
</dbReference>
<comment type="caution">
    <text evidence="1">The sequence shown here is derived from an EMBL/GenBank/DDBJ whole genome shotgun (WGS) entry which is preliminary data.</text>
</comment>
<feature type="non-terminal residue" evidence="1">
    <location>
        <position position="1"/>
    </location>
</feature>
<protein>
    <submittedName>
        <fullName evidence="1">Uncharacterized protein</fullName>
    </submittedName>
</protein>
<evidence type="ECO:0000313" key="2">
    <source>
        <dbReference type="Proteomes" id="UP001152622"/>
    </source>
</evidence>
<evidence type="ECO:0000313" key="1">
    <source>
        <dbReference type="EMBL" id="KAJ8356307.1"/>
    </source>
</evidence>
<name>A0A9Q1FDN6_SYNKA</name>
<dbReference type="AlphaFoldDB" id="A0A9Q1FDN6"/>
<keyword evidence="2" id="KW-1185">Reference proteome</keyword>
<gene>
    <name evidence="1" type="ORF">SKAU_G00191010</name>
</gene>
<reference evidence="1" key="1">
    <citation type="journal article" date="2023" name="Science">
        <title>Genome structures resolve the early diversification of teleost fishes.</title>
        <authorList>
            <person name="Parey E."/>
            <person name="Louis A."/>
            <person name="Montfort J."/>
            <person name="Bouchez O."/>
            <person name="Roques C."/>
            <person name="Iampietro C."/>
            <person name="Lluch J."/>
            <person name="Castinel A."/>
            <person name="Donnadieu C."/>
            <person name="Desvignes T."/>
            <person name="Floi Bucao C."/>
            <person name="Jouanno E."/>
            <person name="Wen M."/>
            <person name="Mejri S."/>
            <person name="Dirks R."/>
            <person name="Jansen H."/>
            <person name="Henkel C."/>
            <person name="Chen W.J."/>
            <person name="Zahm M."/>
            <person name="Cabau C."/>
            <person name="Klopp C."/>
            <person name="Thompson A.W."/>
            <person name="Robinson-Rechavi M."/>
            <person name="Braasch I."/>
            <person name="Lecointre G."/>
            <person name="Bobe J."/>
            <person name="Postlethwait J.H."/>
            <person name="Berthelot C."/>
            <person name="Roest Crollius H."/>
            <person name="Guiguen Y."/>
        </authorList>
    </citation>
    <scope>NUCLEOTIDE SEQUENCE</scope>
    <source>
        <strain evidence="1">WJC10195</strain>
    </source>
</reference>